<evidence type="ECO:0000313" key="4">
    <source>
        <dbReference type="EMBL" id="KAF0300096.1"/>
    </source>
</evidence>
<dbReference type="PANTHER" id="PTHR47978">
    <property type="match status" value="1"/>
</dbReference>
<dbReference type="Proteomes" id="UP000440578">
    <property type="component" value="Unassembled WGS sequence"/>
</dbReference>
<organism evidence="4 5">
    <name type="scientific">Amphibalanus amphitrite</name>
    <name type="common">Striped barnacle</name>
    <name type="synonym">Balanus amphitrite</name>
    <dbReference type="NCBI Taxonomy" id="1232801"/>
    <lineage>
        <taxon>Eukaryota</taxon>
        <taxon>Metazoa</taxon>
        <taxon>Ecdysozoa</taxon>
        <taxon>Arthropoda</taxon>
        <taxon>Crustacea</taxon>
        <taxon>Multicrustacea</taxon>
        <taxon>Cirripedia</taxon>
        <taxon>Thoracica</taxon>
        <taxon>Thoracicalcarea</taxon>
        <taxon>Balanomorpha</taxon>
        <taxon>Balanoidea</taxon>
        <taxon>Balanidae</taxon>
        <taxon>Amphibalaninae</taxon>
        <taxon>Amphibalanus</taxon>
    </lineage>
</organism>
<comment type="similarity">
    <text evidence="1">Belongs to the small GTPase superfamily. Rab family.</text>
</comment>
<comment type="caution">
    <text evidence="4">The sequence shown here is derived from an EMBL/GenBank/DDBJ whole genome shotgun (WGS) entry which is preliminary data.</text>
</comment>
<dbReference type="InterPro" id="IPR027417">
    <property type="entry name" value="P-loop_NTPase"/>
</dbReference>
<dbReference type="GO" id="GO:0003924">
    <property type="term" value="F:GTPase activity"/>
    <property type="evidence" value="ECO:0007669"/>
    <property type="project" value="InterPro"/>
</dbReference>
<dbReference type="AlphaFoldDB" id="A0A6A4VYV6"/>
<dbReference type="PROSITE" id="PS51419">
    <property type="entry name" value="RAB"/>
    <property type="match status" value="1"/>
</dbReference>
<gene>
    <name evidence="4" type="primary">Rab28</name>
    <name evidence="4" type="ORF">FJT64_003351</name>
</gene>
<evidence type="ECO:0000256" key="1">
    <source>
        <dbReference type="ARBA" id="ARBA00006270"/>
    </source>
</evidence>
<keyword evidence="5" id="KW-1185">Reference proteome</keyword>
<dbReference type="GO" id="GO:0005525">
    <property type="term" value="F:GTP binding"/>
    <property type="evidence" value="ECO:0007669"/>
    <property type="project" value="InterPro"/>
</dbReference>
<proteinExistence type="inferred from homology"/>
<keyword evidence="2" id="KW-0547">Nucleotide-binding</keyword>
<dbReference type="SMART" id="SM00175">
    <property type="entry name" value="RAB"/>
    <property type="match status" value="1"/>
</dbReference>
<sequence>MLDKYLYGAHLALFVYDISNYTSFENLESWLMAVNDATRHQTRALRRILVANKGDLEHIRAVRVDKHKSFAAENDLMSFLVSAQSGENVAQMFQHLAAVTVGARLTRADMEQASSVVRAQISKPRPETAAALPRPPTASRLRVKSEVCALM</sequence>
<dbReference type="Pfam" id="PF00071">
    <property type="entry name" value="Ras"/>
    <property type="match status" value="1"/>
</dbReference>
<accession>A0A6A4VYV6</accession>
<dbReference type="SUPFAM" id="SSF52540">
    <property type="entry name" value="P-loop containing nucleoside triphosphate hydrolases"/>
    <property type="match status" value="1"/>
</dbReference>
<reference evidence="4 5" key="1">
    <citation type="submission" date="2019-07" db="EMBL/GenBank/DDBJ databases">
        <title>Draft genome assembly of a fouling barnacle, Amphibalanus amphitrite (Darwin, 1854): The first reference genome for Thecostraca.</title>
        <authorList>
            <person name="Kim W."/>
        </authorList>
    </citation>
    <scope>NUCLEOTIDE SEQUENCE [LARGE SCALE GENOMIC DNA]</scope>
    <source>
        <strain evidence="4">SNU_AA5</strain>
        <tissue evidence="4">Soma without cirri and trophi</tissue>
    </source>
</reference>
<evidence type="ECO:0000256" key="3">
    <source>
        <dbReference type="SAM" id="MobiDB-lite"/>
    </source>
</evidence>
<protein>
    <submittedName>
        <fullName evidence="4">Ras-related protein Rab-28</fullName>
    </submittedName>
</protein>
<dbReference type="Gene3D" id="3.40.50.300">
    <property type="entry name" value="P-loop containing nucleotide triphosphate hydrolases"/>
    <property type="match status" value="1"/>
</dbReference>
<dbReference type="OrthoDB" id="10254700at2759"/>
<dbReference type="EMBL" id="VIIS01001292">
    <property type="protein sequence ID" value="KAF0300096.1"/>
    <property type="molecule type" value="Genomic_DNA"/>
</dbReference>
<dbReference type="InterPro" id="IPR001806">
    <property type="entry name" value="Small_GTPase"/>
</dbReference>
<name>A0A6A4VYV6_AMPAM</name>
<evidence type="ECO:0000313" key="5">
    <source>
        <dbReference type="Proteomes" id="UP000440578"/>
    </source>
</evidence>
<evidence type="ECO:0000256" key="2">
    <source>
        <dbReference type="ARBA" id="ARBA00022741"/>
    </source>
</evidence>
<feature type="region of interest" description="Disordered" evidence="3">
    <location>
        <begin position="117"/>
        <end position="137"/>
    </location>
</feature>